<keyword evidence="5" id="KW-1185">Reference proteome</keyword>
<dbReference type="InterPro" id="IPR016163">
    <property type="entry name" value="Ald_DH_C"/>
</dbReference>
<evidence type="ECO:0000259" key="3">
    <source>
        <dbReference type="Pfam" id="PF00171"/>
    </source>
</evidence>
<protein>
    <submittedName>
        <fullName evidence="4">NAD-dependent succinate-semialdehyde dehydrogenase</fullName>
        <ecNumber evidence="4">1.2.1.-</ecNumber>
    </submittedName>
</protein>
<dbReference type="InterPro" id="IPR016162">
    <property type="entry name" value="Ald_DH_N"/>
</dbReference>
<dbReference type="GO" id="GO:0016491">
    <property type="term" value="F:oxidoreductase activity"/>
    <property type="evidence" value="ECO:0007669"/>
    <property type="project" value="UniProtKB-KW"/>
</dbReference>
<dbReference type="InterPro" id="IPR016161">
    <property type="entry name" value="Ald_DH/histidinol_DH"/>
</dbReference>
<dbReference type="PANTHER" id="PTHR43353:SF5">
    <property type="entry name" value="SUCCINATE-SEMIALDEHYDE DEHYDROGENASE, MITOCHONDRIAL"/>
    <property type="match status" value="1"/>
</dbReference>
<dbReference type="EMBL" id="CP136862">
    <property type="protein sequence ID" value="WOJ88485.1"/>
    <property type="molecule type" value="Genomic_DNA"/>
</dbReference>
<keyword evidence="4" id="KW-0808">Transferase</keyword>
<dbReference type="GO" id="GO:0016740">
    <property type="term" value="F:transferase activity"/>
    <property type="evidence" value="ECO:0007669"/>
    <property type="project" value="UniProtKB-KW"/>
</dbReference>
<organism evidence="4 5">
    <name type="scientific">Methylocapsa polymorpha</name>
    <dbReference type="NCBI Taxonomy" id="3080828"/>
    <lineage>
        <taxon>Bacteria</taxon>
        <taxon>Pseudomonadati</taxon>
        <taxon>Pseudomonadota</taxon>
        <taxon>Alphaproteobacteria</taxon>
        <taxon>Hyphomicrobiales</taxon>
        <taxon>Beijerinckiaceae</taxon>
        <taxon>Methylocapsa</taxon>
    </lineage>
</organism>
<dbReference type="Gene3D" id="3.40.309.10">
    <property type="entry name" value="Aldehyde Dehydrogenase, Chain A, domain 2"/>
    <property type="match status" value="1"/>
</dbReference>
<gene>
    <name evidence="4" type="ORF">RZS28_11690</name>
</gene>
<evidence type="ECO:0000313" key="5">
    <source>
        <dbReference type="Proteomes" id="UP001626536"/>
    </source>
</evidence>
<accession>A0ABZ0HQ54</accession>
<reference evidence="4 5" key="1">
    <citation type="submission" date="2023-10" db="EMBL/GenBank/DDBJ databases">
        <title>Novel methanotroph of the genus Methylocapsa from a subarctic wetland.</title>
        <authorList>
            <person name="Belova S.E."/>
            <person name="Oshkin I.Y."/>
            <person name="Miroshnikov K."/>
            <person name="Dedysh S.N."/>
        </authorList>
    </citation>
    <scope>NUCLEOTIDE SEQUENCE [LARGE SCALE GENOMIC DNA]</scope>
    <source>
        <strain evidence="4 5">RX1</strain>
    </source>
</reference>
<dbReference type="InterPro" id="IPR010102">
    <property type="entry name" value="Succ_semiAld_DH"/>
</dbReference>
<name>A0ABZ0HQ54_9HYPH</name>
<proteinExistence type="inferred from homology"/>
<dbReference type="InterPro" id="IPR015590">
    <property type="entry name" value="Aldehyde_DH_dom"/>
</dbReference>
<evidence type="ECO:0000256" key="1">
    <source>
        <dbReference type="ARBA" id="ARBA00009986"/>
    </source>
</evidence>
<keyword evidence="2 4" id="KW-0560">Oxidoreductase</keyword>
<dbReference type="PROSITE" id="PS00070">
    <property type="entry name" value="ALDEHYDE_DEHYDR_CYS"/>
    <property type="match status" value="1"/>
</dbReference>
<dbReference type="SUPFAM" id="SSF53720">
    <property type="entry name" value="ALDH-like"/>
    <property type="match status" value="1"/>
</dbReference>
<dbReference type="EC" id="1.2.1.-" evidence="4"/>
<dbReference type="Proteomes" id="UP001626536">
    <property type="component" value="Chromosome"/>
</dbReference>
<dbReference type="NCBIfam" id="TIGR01780">
    <property type="entry name" value="SSADH"/>
    <property type="match status" value="1"/>
</dbReference>
<dbReference type="PANTHER" id="PTHR43353">
    <property type="entry name" value="SUCCINATE-SEMIALDEHYDE DEHYDROGENASE, MITOCHONDRIAL"/>
    <property type="match status" value="1"/>
</dbReference>
<dbReference type="Pfam" id="PF00171">
    <property type="entry name" value="Aldedh"/>
    <property type="match status" value="1"/>
</dbReference>
<comment type="similarity">
    <text evidence="1">Belongs to the aldehyde dehydrogenase family.</text>
</comment>
<feature type="domain" description="Aldehyde dehydrogenase" evidence="3">
    <location>
        <begin position="19"/>
        <end position="479"/>
    </location>
</feature>
<evidence type="ECO:0000313" key="4">
    <source>
        <dbReference type="EMBL" id="WOJ88485.1"/>
    </source>
</evidence>
<dbReference type="InterPro" id="IPR016160">
    <property type="entry name" value="Ald_DH_CS_CYS"/>
</dbReference>
<sequence length="484" mass="50953">MNARDAELLRHKAFIGGEWIEAAQGGSFDVIDPADDSVVARVADCSAKDAEAAIVAAQSAFLGWRTTTAKERSRLLRRWFDLIMQHKDELGDLLAREQGKPLAEARAEIIYGASFVEWFAEEARRVYGDLVSAPAQGGEILVLKQPVGVAAAITPWNFPNAMITRKIAPALAAGCAAIVKPAAETPLSALALGVLAQEAGLPEGVLNILPTTRAAEVGLVLTSHPLVRKVSFTGSTAVGRTIMRQCAETIKKLSLELGGDAPFIVFDDADLDAAVAGAVASKYRNSGQTCVCANRFYVQAGVYDAFAAKLTVAVGALKVGAAFEPGAQQGPLISPKAVAKVEDLVRDAIGKGAKVRLGGGRHARGGNFFEPTVLTDVPPEARLLGEEIFGPVAALVRFETEAEVIALANASEYGLAAYFYARDLGRVFRVARAIEAGMVGVNQGGISTVEAPFGGVKQSGLGREGSRYGIEEYLEIKAVHIGGL</sequence>
<dbReference type="Gene3D" id="3.40.605.10">
    <property type="entry name" value="Aldehyde Dehydrogenase, Chain A, domain 1"/>
    <property type="match status" value="1"/>
</dbReference>
<dbReference type="CDD" id="cd07103">
    <property type="entry name" value="ALDH_F5_SSADH_GabD"/>
    <property type="match status" value="1"/>
</dbReference>
<dbReference type="InterPro" id="IPR050740">
    <property type="entry name" value="Aldehyde_DH_Superfamily"/>
</dbReference>
<dbReference type="RefSeq" id="WP_407337921.1">
    <property type="nucleotide sequence ID" value="NZ_CP136862.1"/>
</dbReference>
<evidence type="ECO:0000256" key="2">
    <source>
        <dbReference type="ARBA" id="ARBA00023002"/>
    </source>
</evidence>